<dbReference type="KEGG" id="ptx:ABW99_05325"/>
<dbReference type="Proteomes" id="UP000036700">
    <property type="component" value="Chromosome"/>
</dbReference>
<organism evidence="6 7">
    <name type="scientific">Pandoraea thiooxydans</name>
    <dbReference type="NCBI Taxonomy" id="445709"/>
    <lineage>
        <taxon>Bacteria</taxon>
        <taxon>Pseudomonadati</taxon>
        <taxon>Pseudomonadota</taxon>
        <taxon>Betaproteobacteria</taxon>
        <taxon>Burkholderiales</taxon>
        <taxon>Burkholderiaceae</taxon>
        <taxon>Pandoraea</taxon>
    </lineage>
</organism>
<evidence type="ECO:0000313" key="7">
    <source>
        <dbReference type="Proteomes" id="UP000036700"/>
    </source>
</evidence>
<dbReference type="GO" id="GO:0000976">
    <property type="term" value="F:transcription cis-regulatory region binding"/>
    <property type="evidence" value="ECO:0007669"/>
    <property type="project" value="TreeGrafter"/>
</dbReference>
<dbReference type="InterPro" id="IPR036390">
    <property type="entry name" value="WH_DNA-bd_sf"/>
</dbReference>
<evidence type="ECO:0000256" key="1">
    <source>
        <dbReference type="ARBA" id="ARBA00009437"/>
    </source>
</evidence>
<dbReference type="PANTHER" id="PTHR30126">
    <property type="entry name" value="HTH-TYPE TRANSCRIPTIONAL REGULATOR"/>
    <property type="match status" value="1"/>
</dbReference>
<dbReference type="SUPFAM" id="SSF53850">
    <property type="entry name" value="Periplasmic binding protein-like II"/>
    <property type="match status" value="1"/>
</dbReference>
<dbReference type="Gene3D" id="3.40.190.10">
    <property type="entry name" value="Periplasmic binding protein-like II"/>
    <property type="match status" value="2"/>
</dbReference>
<dbReference type="Gene3D" id="1.10.10.10">
    <property type="entry name" value="Winged helix-like DNA-binding domain superfamily/Winged helix DNA-binding domain"/>
    <property type="match status" value="1"/>
</dbReference>
<evidence type="ECO:0000256" key="2">
    <source>
        <dbReference type="ARBA" id="ARBA00023015"/>
    </source>
</evidence>
<dbReference type="InterPro" id="IPR000847">
    <property type="entry name" value="LysR_HTH_N"/>
</dbReference>
<accession>A0A0G3ENZ0</accession>
<evidence type="ECO:0000259" key="5">
    <source>
        <dbReference type="PROSITE" id="PS50931"/>
    </source>
</evidence>
<feature type="domain" description="HTH lysR-type" evidence="5">
    <location>
        <begin position="7"/>
        <end position="64"/>
    </location>
</feature>
<dbReference type="PRINTS" id="PR00039">
    <property type="entry name" value="HTHLYSR"/>
</dbReference>
<dbReference type="PROSITE" id="PS50931">
    <property type="entry name" value="HTH_LYSR"/>
    <property type="match status" value="1"/>
</dbReference>
<dbReference type="SUPFAM" id="SSF46785">
    <property type="entry name" value="Winged helix' DNA-binding domain"/>
    <property type="match status" value="1"/>
</dbReference>
<keyword evidence="4" id="KW-0804">Transcription</keyword>
<dbReference type="CDD" id="cd05466">
    <property type="entry name" value="PBP2_LTTR_substrate"/>
    <property type="match status" value="1"/>
</dbReference>
<dbReference type="PANTHER" id="PTHR30126:SF77">
    <property type="entry name" value="TRANSCRIPTIONAL REGULATORY PROTEIN"/>
    <property type="match status" value="1"/>
</dbReference>
<dbReference type="STRING" id="445709.ABW99_05325"/>
<comment type="similarity">
    <text evidence="1">Belongs to the LysR transcriptional regulatory family.</text>
</comment>
<dbReference type="InterPro" id="IPR005119">
    <property type="entry name" value="LysR_subst-bd"/>
</dbReference>
<sequence length="300" mass="33787">MHREDSMTLQQLETFFWTVNLGSFSAAAERLYATQSTVSMRIRELENSLGVELFDRTQRKARLTPKGRELMEYATRMLDLSTELEHRIAARASVVGSVRFGVAEVISTTWLPQLIKLIAQRYPHVRLEIEEALTGDLMDDLAKGELELVLAPGYTRQQNASTLSLGKVPFVWMASPDLGLERRVYRPSQLAAWPVIGLKPESFHYSAIEEWFRRDHARCQYLARCKSVAVAASMTIAGMGVSYLPIRGYEADIAQGRLAVIDVEDPFDPVEFIAAFPQGHAYSLARSVAELAREVSDFEK</sequence>
<dbReference type="GO" id="GO:0003700">
    <property type="term" value="F:DNA-binding transcription factor activity"/>
    <property type="evidence" value="ECO:0007669"/>
    <property type="project" value="InterPro"/>
</dbReference>
<evidence type="ECO:0000256" key="4">
    <source>
        <dbReference type="ARBA" id="ARBA00023163"/>
    </source>
</evidence>
<keyword evidence="3" id="KW-0238">DNA-binding</keyword>
<keyword evidence="7" id="KW-1185">Reference proteome</keyword>
<name>A0A0G3ENZ0_9BURK</name>
<reference evidence="7" key="1">
    <citation type="submission" date="2015-06" db="EMBL/GenBank/DDBJ databases">
        <authorList>
            <person name="Lim Y.L."/>
            <person name="Ee R."/>
            <person name="Yong D."/>
            <person name="How K.Y."/>
            <person name="Yin W.F."/>
            <person name="Chan K.G."/>
        </authorList>
    </citation>
    <scope>NUCLEOTIDE SEQUENCE [LARGE SCALE GENOMIC DNA]</scope>
    <source>
        <strain evidence="7">DSM 25325</strain>
    </source>
</reference>
<dbReference type="FunFam" id="1.10.10.10:FF:000001">
    <property type="entry name" value="LysR family transcriptional regulator"/>
    <property type="match status" value="1"/>
</dbReference>
<gene>
    <name evidence="6" type="ORF">ABW99_05325</name>
</gene>
<keyword evidence="2" id="KW-0805">Transcription regulation</keyword>
<dbReference type="AlphaFoldDB" id="A0A0G3ENZ0"/>
<protein>
    <recommendedName>
        <fullName evidence="5">HTH lysR-type domain-containing protein</fullName>
    </recommendedName>
</protein>
<dbReference type="InterPro" id="IPR036388">
    <property type="entry name" value="WH-like_DNA-bd_sf"/>
</dbReference>
<proteinExistence type="inferred from homology"/>
<dbReference type="Pfam" id="PF00126">
    <property type="entry name" value="HTH_1"/>
    <property type="match status" value="1"/>
</dbReference>
<evidence type="ECO:0000256" key="3">
    <source>
        <dbReference type="ARBA" id="ARBA00023125"/>
    </source>
</evidence>
<evidence type="ECO:0000313" key="6">
    <source>
        <dbReference type="EMBL" id="AKJ67734.2"/>
    </source>
</evidence>
<dbReference type="EMBL" id="CP011568">
    <property type="protein sequence ID" value="AKJ67734.2"/>
    <property type="molecule type" value="Genomic_DNA"/>
</dbReference>
<dbReference type="Pfam" id="PF03466">
    <property type="entry name" value="LysR_substrate"/>
    <property type="match status" value="1"/>
</dbReference>